<evidence type="ECO:0000313" key="1">
    <source>
        <dbReference type="EMBL" id="SDS96355.1"/>
    </source>
</evidence>
<dbReference type="AlphaFoldDB" id="A0A1H1WGZ6"/>
<dbReference type="EMBL" id="LT629750">
    <property type="protein sequence ID" value="SDS96355.1"/>
    <property type="molecule type" value="Genomic_DNA"/>
</dbReference>
<proteinExistence type="predicted"/>
<gene>
    <name evidence="1" type="ORF">SAMN05444158_3847</name>
</gene>
<evidence type="ECO:0000313" key="2">
    <source>
        <dbReference type="Proteomes" id="UP000243904"/>
    </source>
</evidence>
<name>A0A1H1WGZ6_9BRAD</name>
<reference evidence="2" key="1">
    <citation type="submission" date="2016-10" db="EMBL/GenBank/DDBJ databases">
        <authorList>
            <person name="Varghese N."/>
            <person name="Submissions S."/>
        </authorList>
    </citation>
    <scope>NUCLEOTIDE SEQUENCE [LARGE SCALE GENOMIC DNA]</scope>
    <source>
        <strain evidence="2">GAS369</strain>
    </source>
</reference>
<keyword evidence="2" id="KW-1185">Reference proteome</keyword>
<sequence>MCVVVVRMVMTGLKQLTYCDRFSLGCAVRWCYSTLSRNAPSVAAAHGFRRRKDWLRIEN</sequence>
<organism evidence="1 2">
    <name type="scientific">Bradyrhizobium canariense</name>
    <dbReference type="NCBI Taxonomy" id="255045"/>
    <lineage>
        <taxon>Bacteria</taxon>
        <taxon>Pseudomonadati</taxon>
        <taxon>Pseudomonadota</taxon>
        <taxon>Alphaproteobacteria</taxon>
        <taxon>Hyphomicrobiales</taxon>
        <taxon>Nitrobacteraceae</taxon>
        <taxon>Bradyrhizobium</taxon>
    </lineage>
</organism>
<accession>A0A1H1WGZ6</accession>
<dbReference type="Proteomes" id="UP000243904">
    <property type="component" value="Chromosome I"/>
</dbReference>
<protein>
    <submittedName>
        <fullName evidence="1">Uncharacterized protein</fullName>
    </submittedName>
</protein>